<protein>
    <submittedName>
        <fullName evidence="1">Uncharacterized protein</fullName>
    </submittedName>
</protein>
<dbReference type="Proteomes" id="UP000054988">
    <property type="component" value="Unassembled WGS sequence"/>
</dbReference>
<proteinExistence type="predicted"/>
<dbReference type="AlphaFoldDB" id="A0A0W0F6F3"/>
<reference evidence="1 2" key="1">
    <citation type="submission" date="2015-12" db="EMBL/GenBank/DDBJ databases">
        <title>Draft genome sequence of Moniliophthora roreri, the causal agent of frosty pod rot of cacao.</title>
        <authorList>
            <person name="Aime M.C."/>
            <person name="Diaz-Valderrama J.R."/>
            <person name="Kijpornyongpan T."/>
            <person name="Phillips-Mora W."/>
        </authorList>
    </citation>
    <scope>NUCLEOTIDE SEQUENCE [LARGE SCALE GENOMIC DNA]</scope>
    <source>
        <strain evidence="1 2">MCA 2952</strain>
    </source>
</reference>
<name>A0A0W0F6F3_MONRR</name>
<dbReference type="EMBL" id="LATX01002281">
    <property type="protein sequence ID" value="KTB31911.1"/>
    <property type="molecule type" value="Genomic_DNA"/>
</dbReference>
<gene>
    <name evidence="1" type="ORF">WG66_15503</name>
</gene>
<evidence type="ECO:0000313" key="2">
    <source>
        <dbReference type="Proteomes" id="UP000054988"/>
    </source>
</evidence>
<sequence>MSLNKFENVGYVISNCISNHGCSSSLPLNLLEMNINNPFAQGGWSNTNSSSQYPNLEPSVYGALPYSSGSSNTTPNSVLTFQFTAFNPTILNCTVLGPGSTPYFRVVDNNPFTVFQNKDGRSIAVIEWRQSPGTVVEVRDIIQKQLVSTWLALSPDRTYRTMIARNMSLVWLPRDDYVGLFTTGSSADLYAKIIRGNSSVTLQITSQAVQLGLLESCIVAVVLLQSGRRID</sequence>
<accession>A0A0W0F6F3</accession>
<dbReference type="eggNOG" id="ENOG502SPIU">
    <property type="taxonomic scope" value="Eukaryota"/>
</dbReference>
<evidence type="ECO:0000313" key="1">
    <source>
        <dbReference type="EMBL" id="KTB31911.1"/>
    </source>
</evidence>
<organism evidence="1 2">
    <name type="scientific">Moniliophthora roreri</name>
    <name type="common">Frosty pod rot fungus</name>
    <name type="synonym">Monilia roreri</name>
    <dbReference type="NCBI Taxonomy" id="221103"/>
    <lineage>
        <taxon>Eukaryota</taxon>
        <taxon>Fungi</taxon>
        <taxon>Dikarya</taxon>
        <taxon>Basidiomycota</taxon>
        <taxon>Agaricomycotina</taxon>
        <taxon>Agaricomycetes</taxon>
        <taxon>Agaricomycetidae</taxon>
        <taxon>Agaricales</taxon>
        <taxon>Marasmiineae</taxon>
        <taxon>Marasmiaceae</taxon>
        <taxon>Moniliophthora</taxon>
    </lineage>
</organism>
<comment type="caution">
    <text evidence="1">The sequence shown here is derived from an EMBL/GenBank/DDBJ whole genome shotgun (WGS) entry which is preliminary data.</text>
</comment>